<evidence type="ECO:0000313" key="8">
    <source>
        <dbReference type="EMBL" id="CAD8706801.1"/>
    </source>
</evidence>
<dbReference type="EC" id="1.2.4.1" evidence="2"/>
<dbReference type="PANTHER" id="PTHR11624">
    <property type="entry name" value="DEHYDROGENASE RELATED"/>
    <property type="match status" value="1"/>
</dbReference>
<evidence type="ECO:0000256" key="1">
    <source>
        <dbReference type="ARBA" id="ARBA00001964"/>
    </source>
</evidence>
<dbReference type="EMBL" id="HBFC01016071">
    <property type="protein sequence ID" value="CAD8706801.1"/>
    <property type="molecule type" value="Transcribed_RNA"/>
</dbReference>
<reference evidence="8" key="1">
    <citation type="submission" date="2021-01" db="EMBL/GenBank/DDBJ databases">
        <authorList>
            <person name="Corre E."/>
            <person name="Pelletier E."/>
            <person name="Niang G."/>
            <person name="Scheremetjew M."/>
            <person name="Finn R."/>
            <person name="Kale V."/>
            <person name="Holt S."/>
            <person name="Cochrane G."/>
            <person name="Meng A."/>
            <person name="Brown T."/>
            <person name="Cohen L."/>
        </authorList>
    </citation>
    <scope>NUCLEOTIDE SEQUENCE</scope>
    <source>
        <strain evidence="8">SL-175</strain>
    </source>
</reference>
<evidence type="ECO:0000256" key="2">
    <source>
        <dbReference type="ARBA" id="ARBA00012281"/>
    </source>
</evidence>
<dbReference type="SUPFAM" id="SSF52922">
    <property type="entry name" value="TK C-terminal domain-like"/>
    <property type="match status" value="1"/>
</dbReference>
<sequence>METNFQGGWALVAEQLPYAVGAARSIELDKQLGTGEAEDRITIVFVGEGGAQNGRMAECLNAAAKENLPILFVVIDNGRAINTFTKDVAQNQEVFNQGKHYGIPGILADGQSLQDTLRIGRAAINHVRTKGPAILQVHTFRLNGHSPADPEHERNRKDEKRWARAEGDPIKIFESSADVLRVDTKACTAVARARIKSALAFANASPPPPETLAKELEYPDPTGAVDYSKREPTMGLAKAMEVTAATVPAATLAALGARIDALRAMASSEQGISIGDAVNLAILEEMLRDPTCVAHAEDLQAGSSYNIPANTQQAFGTLRAADEIIDEGHFIGKALGEGMNGYRPIVELMNANFGIYGMAELSSAGNTFATTGGQFNMPMTIIGAGGTAPNQSLGAEHSQPFHAYIMGIPGLKICTASKPHEAYGLTKSMIRDNGPGVLLLPVKMMKQRGPCTVDNFLPLHKSVVHHNASPGSIAAGKAVTVLTYLHGTKESEDAIAVLMTEGYDCDLIELTCLKPFDVETVKASLSKTHKLAILDESTRSGGVGATVSALVSELLFDELDAPVMRLCMEDAPVPYATEMEKCMVKRASDLIEAVRSMC</sequence>
<accession>A0A6U3FZ58</accession>
<dbReference type="PANTHER" id="PTHR11624:SF96">
    <property type="entry name" value="PYRUVATE DEHYDROGENASE E1 COMPONENT SUBUNIT BETA, MITOCHONDRIAL"/>
    <property type="match status" value="1"/>
</dbReference>
<dbReference type="GO" id="GO:0006086">
    <property type="term" value="P:pyruvate decarboxylation to acetyl-CoA"/>
    <property type="evidence" value="ECO:0007669"/>
    <property type="project" value="InterPro"/>
</dbReference>
<proteinExistence type="predicted"/>
<dbReference type="InterPro" id="IPR005475">
    <property type="entry name" value="Transketolase-like_Pyr-bd"/>
</dbReference>
<evidence type="ECO:0000256" key="6">
    <source>
        <dbReference type="SAM" id="MobiDB-lite"/>
    </source>
</evidence>
<comment type="cofactor">
    <cofactor evidence="1">
        <name>thiamine diphosphate</name>
        <dbReference type="ChEBI" id="CHEBI:58937"/>
    </cofactor>
</comment>
<name>A0A6U3FZ58_9CHLO</name>
<keyword evidence="5" id="KW-0670">Pyruvate</keyword>
<dbReference type="EMBL" id="HBFC01016072">
    <property type="protein sequence ID" value="CAD8706802.1"/>
    <property type="molecule type" value="Transcribed_RNA"/>
</dbReference>
<dbReference type="Pfam" id="PF02779">
    <property type="entry name" value="Transket_pyr"/>
    <property type="match status" value="1"/>
</dbReference>
<evidence type="ECO:0000256" key="5">
    <source>
        <dbReference type="ARBA" id="ARBA00023317"/>
    </source>
</evidence>
<feature type="compositionally biased region" description="Basic and acidic residues" evidence="6">
    <location>
        <begin position="148"/>
        <end position="162"/>
    </location>
</feature>
<evidence type="ECO:0000259" key="7">
    <source>
        <dbReference type="SMART" id="SM00861"/>
    </source>
</evidence>
<dbReference type="SMART" id="SM00861">
    <property type="entry name" value="Transket_pyr"/>
    <property type="match status" value="1"/>
</dbReference>
<dbReference type="InterPro" id="IPR033248">
    <property type="entry name" value="Transketolase_C"/>
</dbReference>
<keyword evidence="3" id="KW-0560">Oxidoreductase</keyword>
<dbReference type="Gene3D" id="3.40.50.970">
    <property type="match status" value="2"/>
</dbReference>
<feature type="domain" description="Transketolase-like pyrimidine-binding" evidence="7">
    <location>
        <begin position="272"/>
        <end position="447"/>
    </location>
</feature>
<evidence type="ECO:0000313" key="9">
    <source>
        <dbReference type="EMBL" id="CAD8706802.1"/>
    </source>
</evidence>
<dbReference type="SUPFAM" id="SSF52518">
    <property type="entry name" value="Thiamin diphosphate-binding fold (THDP-binding)"/>
    <property type="match status" value="2"/>
</dbReference>
<organism evidence="8">
    <name type="scientific">Mantoniella antarctica</name>
    <dbReference type="NCBI Taxonomy" id="81844"/>
    <lineage>
        <taxon>Eukaryota</taxon>
        <taxon>Viridiplantae</taxon>
        <taxon>Chlorophyta</taxon>
        <taxon>Mamiellophyceae</taxon>
        <taxon>Mamiellales</taxon>
        <taxon>Mamiellaceae</taxon>
        <taxon>Mantoniella</taxon>
    </lineage>
</organism>
<dbReference type="Pfam" id="PF00676">
    <property type="entry name" value="E1_dh"/>
    <property type="match status" value="1"/>
</dbReference>
<dbReference type="AlphaFoldDB" id="A0A6U3FZ58"/>
<evidence type="ECO:0000256" key="4">
    <source>
        <dbReference type="ARBA" id="ARBA00023052"/>
    </source>
</evidence>
<dbReference type="InterPro" id="IPR029061">
    <property type="entry name" value="THDP-binding"/>
</dbReference>
<protein>
    <recommendedName>
        <fullName evidence="2">pyruvate dehydrogenase (acetyl-transferring)</fullName>
        <ecNumber evidence="2">1.2.4.1</ecNumber>
    </recommendedName>
</protein>
<dbReference type="InterPro" id="IPR009014">
    <property type="entry name" value="Transketo_C/PFOR_II"/>
</dbReference>
<dbReference type="InterPro" id="IPR027110">
    <property type="entry name" value="PDHB_mito-type"/>
</dbReference>
<keyword evidence="4" id="KW-0786">Thiamine pyrophosphate</keyword>
<dbReference type="InterPro" id="IPR001017">
    <property type="entry name" value="DH_E1"/>
</dbReference>
<feature type="region of interest" description="Disordered" evidence="6">
    <location>
        <begin position="143"/>
        <end position="162"/>
    </location>
</feature>
<dbReference type="Gene3D" id="3.40.50.920">
    <property type="match status" value="1"/>
</dbReference>
<dbReference type="GO" id="GO:0004739">
    <property type="term" value="F:pyruvate dehydrogenase (acetyl-transferring) activity"/>
    <property type="evidence" value="ECO:0007669"/>
    <property type="project" value="UniProtKB-EC"/>
</dbReference>
<evidence type="ECO:0000256" key="3">
    <source>
        <dbReference type="ARBA" id="ARBA00023002"/>
    </source>
</evidence>
<gene>
    <name evidence="8" type="ORF">MANT1106_LOCUS9484</name>
    <name evidence="9" type="ORF">MANT1106_LOCUS9485</name>
</gene>
<dbReference type="Pfam" id="PF02780">
    <property type="entry name" value="Transketolase_C"/>
    <property type="match status" value="1"/>
</dbReference>